<sequence>MNKLFGTVVPIITPFDNQDHVDLESLENLTEHVIQGGLQCIYPCGTTGEMLLLSVDERKAILETVIRKTAGRIPVFAHAGAMTLKDTLDLAGHAVKAGADGIGVVTPSYFKLSDQGLVDFYTTVAHSVPDDFPVYLYGIPQNSVNDINENVAQEIASRCKNVIGIKYSFPDMTLIQKFMLVNKGTFSVLVGPDHLFHAVCAVGGDGTVSGNSMVIPEHYAALWKAIQANDKDLCIRLQRRTNILNGILCAKNNISAYKVVLREEGIIRTSKMRAPMEALSASDEAILMAALKENHYREIVGI</sequence>
<dbReference type="EMBL" id="JBBMFM010000001">
    <property type="protein sequence ID" value="MEQ2423427.1"/>
    <property type="molecule type" value="Genomic_DNA"/>
</dbReference>
<dbReference type="PANTHER" id="PTHR42849">
    <property type="entry name" value="N-ACETYLNEURAMINATE LYASE"/>
    <property type="match status" value="1"/>
</dbReference>
<evidence type="ECO:0000313" key="3">
    <source>
        <dbReference type="EMBL" id="MEQ2423427.1"/>
    </source>
</evidence>
<dbReference type="InterPro" id="IPR013785">
    <property type="entry name" value="Aldolase_TIM"/>
</dbReference>
<name>A0ABV1CZ72_9FIRM</name>
<dbReference type="InterPro" id="IPR002220">
    <property type="entry name" value="DapA-like"/>
</dbReference>
<evidence type="ECO:0000256" key="1">
    <source>
        <dbReference type="ARBA" id="ARBA00023239"/>
    </source>
</evidence>
<evidence type="ECO:0000256" key="2">
    <source>
        <dbReference type="PIRNR" id="PIRNR001365"/>
    </source>
</evidence>
<dbReference type="Gene3D" id="3.20.20.70">
    <property type="entry name" value="Aldolase class I"/>
    <property type="match status" value="1"/>
</dbReference>
<dbReference type="GO" id="GO:0008840">
    <property type="term" value="F:4-hydroxy-tetrahydrodipicolinate synthase activity"/>
    <property type="evidence" value="ECO:0007669"/>
    <property type="project" value="UniProtKB-EC"/>
</dbReference>
<gene>
    <name evidence="3" type="ORF">WMQ36_00435</name>
</gene>
<organism evidence="3 4">
    <name type="scientific">Enterocloster hominis</name>
    <name type="common">ex Hitch et al. 2024</name>
    <dbReference type="NCBI Taxonomy" id="1917870"/>
    <lineage>
        <taxon>Bacteria</taxon>
        <taxon>Bacillati</taxon>
        <taxon>Bacillota</taxon>
        <taxon>Clostridia</taxon>
        <taxon>Lachnospirales</taxon>
        <taxon>Lachnospiraceae</taxon>
        <taxon>Enterocloster</taxon>
    </lineage>
</organism>
<dbReference type="EC" id="4.3.3.7" evidence="3"/>
<dbReference type="GO" id="GO:0008747">
    <property type="term" value="F:N-acetylneuraminate lyase activity"/>
    <property type="evidence" value="ECO:0007669"/>
    <property type="project" value="UniProtKB-EC"/>
</dbReference>
<dbReference type="PRINTS" id="PR00146">
    <property type="entry name" value="DHPICSNTHASE"/>
</dbReference>
<comment type="similarity">
    <text evidence="2">Belongs to the DapA family.</text>
</comment>
<dbReference type="CDD" id="cd00408">
    <property type="entry name" value="DHDPS-like"/>
    <property type="match status" value="1"/>
</dbReference>
<dbReference type="PIRSF" id="PIRSF001365">
    <property type="entry name" value="DHDPS"/>
    <property type="match status" value="1"/>
</dbReference>
<comment type="caution">
    <text evidence="3">The sequence shown here is derived from an EMBL/GenBank/DDBJ whole genome shotgun (WGS) entry which is preliminary data.</text>
</comment>
<dbReference type="GO" id="GO:0047448">
    <property type="term" value="F:5-dehydro-4-deoxyglucarate dehydratase activity"/>
    <property type="evidence" value="ECO:0007669"/>
    <property type="project" value="UniProtKB-EC"/>
</dbReference>
<keyword evidence="4" id="KW-1185">Reference proteome</keyword>
<dbReference type="Proteomes" id="UP001454086">
    <property type="component" value="Unassembled WGS sequence"/>
</dbReference>
<dbReference type="PANTHER" id="PTHR42849:SF1">
    <property type="entry name" value="N-ACETYLNEURAMINATE LYASE"/>
    <property type="match status" value="1"/>
</dbReference>
<dbReference type="SMART" id="SM01130">
    <property type="entry name" value="DHDPS"/>
    <property type="match status" value="1"/>
</dbReference>
<dbReference type="EC" id="4.1.3.3" evidence="3"/>
<accession>A0ABV1CZ72</accession>
<reference evidence="3 4" key="1">
    <citation type="submission" date="2024-03" db="EMBL/GenBank/DDBJ databases">
        <title>Human intestinal bacterial collection.</title>
        <authorList>
            <person name="Pauvert C."/>
            <person name="Hitch T.C.A."/>
            <person name="Clavel T."/>
        </authorList>
    </citation>
    <scope>NUCLEOTIDE SEQUENCE [LARGE SCALE GENOMIC DNA]</scope>
    <source>
        <strain evidence="3 4">CLA-SR-H021</strain>
    </source>
</reference>
<keyword evidence="1 2" id="KW-0456">Lyase</keyword>
<dbReference type="RefSeq" id="WP_008723569.1">
    <property type="nucleotide sequence ID" value="NZ_JBBMFM010000001.1"/>
</dbReference>
<evidence type="ECO:0000313" key="4">
    <source>
        <dbReference type="Proteomes" id="UP001454086"/>
    </source>
</evidence>
<protein>
    <submittedName>
        <fullName evidence="3">Dihydrodipicolinate synthase family protein</fullName>
        <ecNumber evidence="3">4.1.3.3</ecNumber>
        <ecNumber evidence="3">4.2.1.41</ecNumber>
        <ecNumber evidence="3">4.3.3.7</ecNumber>
    </submittedName>
</protein>
<dbReference type="SUPFAM" id="SSF51569">
    <property type="entry name" value="Aldolase"/>
    <property type="match status" value="1"/>
</dbReference>
<dbReference type="EC" id="4.2.1.41" evidence="3"/>
<dbReference type="Pfam" id="PF00701">
    <property type="entry name" value="DHDPS"/>
    <property type="match status" value="1"/>
</dbReference>
<proteinExistence type="inferred from homology"/>